<dbReference type="SMART" id="SM00996">
    <property type="entry name" value="AdoHcyase"/>
    <property type="match status" value="1"/>
</dbReference>
<feature type="binding site" evidence="5 7">
    <location>
        <begin position="335"/>
        <end position="337"/>
    </location>
    <ligand>
        <name>NAD(+)</name>
        <dbReference type="ChEBI" id="CHEBI:57540"/>
    </ligand>
</feature>
<organism evidence="11 12">
    <name type="scientific">Pontivivens insulae</name>
    <dbReference type="NCBI Taxonomy" id="1639689"/>
    <lineage>
        <taxon>Bacteria</taxon>
        <taxon>Pseudomonadati</taxon>
        <taxon>Pseudomonadota</taxon>
        <taxon>Alphaproteobacteria</taxon>
        <taxon>Rhodobacterales</taxon>
        <taxon>Paracoccaceae</taxon>
        <taxon>Pontivivens</taxon>
    </lineage>
</organism>
<feature type="binding site" evidence="5 6">
    <location>
        <position position="192"/>
    </location>
    <ligand>
        <name>substrate</name>
    </ligand>
</feature>
<dbReference type="InterPro" id="IPR000043">
    <property type="entry name" value="Adenosylhomocysteinase-like"/>
</dbReference>
<dbReference type="GO" id="GO:0005829">
    <property type="term" value="C:cytosol"/>
    <property type="evidence" value="ECO:0007669"/>
    <property type="project" value="TreeGrafter"/>
</dbReference>
<evidence type="ECO:0000256" key="1">
    <source>
        <dbReference type="ARBA" id="ARBA00007122"/>
    </source>
</evidence>
<dbReference type="InterPro" id="IPR042172">
    <property type="entry name" value="Adenosylhomocyst_ase-like_sf"/>
</dbReference>
<dbReference type="RefSeq" id="WP_108781245.1">
    <property type="nucleotide sequence ID" value="NZ_OMKW01000001.1"/>
</dbReference>
<keyword evidence="12" id="KW-1185">Reference proteome</keyword>
<evidence type="ECO:0000256" key="3">
    <source>
        <dbReference type="ARBA" id="ARBA00022801"/>
    </source>
</evidence>
<feature type="binding site" evidence="5">
    <location>
        <position position="227"/>
    </location>
    <ligand>
        <name>NAD(+)</name>
        <dbReference type="ChEBI" id="CHEBI:57540"/>
    </ligand>
</feature>
<sequence length="466" mass="50731">MAKDYVVKDIELAAFGRKELDIAETEMPGLMACRAEFGEAKPLKGARIVGSLHMTIQTAVLIETLVELGADVRWASCNIFSTQDHAAAAIAAGGTPVFAIKGQSLEEHWDYLDKSFLFPEDENGVGANMILDDGGDATLYVLLGARAEAGEDLGVPTSEEEEVIHAQIKKRMAASPGWFTKTRENIKGVSEETTTGVHRLYDLHKKGQLPFPAINVNDSVTKSKFDNKYGCKESLVDGIRRATDTMMAGKVAVVMGYGDVGKGSAASLAGAGARVKVTEVDPICALQAAMDGFEVTTLEDVVSTADVFITTTGNKDVIRIEHMREMKDMAIVGNIGHFDNEIQVASLKNHKWTNIKDQVDMIEMPSGSRIILLSEGRLLNLGNATGHPSFVMSASFTNQVLAQIELWTKGEEYQPGVYILPKHLDEKVARLHLDRIGVKLSKLSDEQAAYIGVSAEGPFKPEHYRY</sequence>
<comment type="catalytic activity">
    <reaction evidence="5 8">
        <text>S-adenosyl-L-homocysteine + H2O = L-homocysteine + adenosine</text>
        <dbReference type="Rhea" id="RHEA:21708"/>
        <dbReference type="ChEBI" id="CHEBI:15377"/>
        <dbReference type="ChEBI" id="CHEBI:16335"/>
        <dbReference type="ChEBI" id="CHEBI:57856"/>
        <dbReference type="ChEBI" id="CHEBI:58199"/>
        <dbReference type="EC" id="3.13.2.1"/>
    </reaction>
</comment>
<dbReference type="GO" id="GO:0071269">
    <property type="term" value="P:L-homocysteine biosynthetic process"/>
    <property type="evidence" value="ECO:0007669"/>
    <property type="project" value="UniProtKB-UniRule"/>
</dbReference>
<evidence type="ECO:0000256" key="6">
    <source>
        <dbReference type="PIRSR" id="PIRSR001109-1"/>
    </source>
</evidence>
<feature type="binding site" evidence="5 6">
    <location>
        <position position="133"/>
    </location>
    <ligand>
        <name>substrate</name>
    </ligand>
</feature>
<dbReference type="Pfam" id="PF05221">
    <property type="entry name" value="AdoHcyase"/>
    <property type="match status" value="1"/>
</dbReference>
<dbReference type="GO" id="GO:0006730">
    <property type="term" value="P:one-carbon metabolic process"/>
    <property type="evidence" value="ECO:0007669"/>
    <property type="project" value="UniProtKB-UniRule"/>
</dbReference>
<feature type="binding site" evidence="7">
    <location>
        <begin position="258"/>
        <end position="263"/>
    </location>
    <ligand>
        <name>NAD(+)</name>
        <dbReference type="ChEBI" id="CHEBI:57540"/>
    </ligand>
</feature>
<dbReference type="EC" id="3.13.2.1" evidence="5"/>
<dbReference type="PIRSF" id="PIRSF001109">
    <property type="entry name" value="Ad_hcy_hydrolase"/>
    <property type="match status" value="1"/>
</dbReference>
<dbReference type="PROSITE" id="PS00738">
    <property type="entry name" value="ADOHCYASE_1"/>
    <property type="match status" value="1"/>
</dbReference>
<dbReference type="EMBL" id="OMKW01000001">
    <property type="protein sequence ID" value="SPF28556.1"/>
    <property type="molecule type" value="Genomic_DNA"/>
</dbReference>
<comment type="function">
    <text evidence="5">May play a key role in the regulation of the intracellular concentration of adenosylhomocysteine.</text>
</comment>
<dbReference type="HAMAP" id="MF_00563">
    <property type="entry name" value="AdoHcyase"/>
    <property type="match status" value="1"/>
</dbReference>
<dbReference type="PANTHER" id="PTHR23420:SF0">
    <property type="entry name" value="ADENOSYLHOMOCYSTEINASE"/>
    <property type="match status" value="1"/>
</dbReference>
<feature type="binding site" evidence="5 6">
    <location>
        <position position="222"/>
    </location>
    <ligand>
        <name>substrate</name>
    </ligand>
</feature>
<dbReference type="SUPFAM" id="SSF52283">
    <property type="entry name" value="Formate/glycerate dehydrogenase catalytic domain-like"/>
    <property type="match status" value="1"/>
</dbReference>
<dbReference type="Pfam" id="PF00670">
    <property type="entry name" value="AdoHcyase_NAD"/>
    <property type="match status" value="1"/>
</dbReference>
<comment type="subcellular location">
    <subcellularLocation>
        <location evidence="5">Cytoplasm</location>
    </subcellularLocation>
</comment>
<dbReference type="FunFam" id="3.40.50.720:FF:000004">
    <property type="entry name" value="Adenosylhomocysteinase"/>
    <property type="match status" value="1"/>
</dbReference>
<dbReference type="PANTHER" id="PTHR23420">
    <property type="entry name" value="ADENOSYLHOMOCYSTEINASE"/>
    <property type="match status" value="1"/>
</dbReference>
<evidence type="ECO:0000256" key="2">
    <source>
        <dbReference type="ARBA" id="ARBA00022563"/>
    </source>
</evidence>
<proteinExistence type="inferred from homology"/>
<dbReference type="SUPFAM" id="SSF51735">
    <property type="entry name" value="NAD(P)-binding Rossmann-fold domains"/>
    <property type="match status" value="1"/>
</dbReference>
<feature type="binding site" evidence="5 7">
    <location>
        <position position="279"/>
    </location>
    <ligand>
        <name>NAD(+)</name>
        <dbReference type="ChEBI" id="CHEBI:57540"/>
    </ligand>
</feature>
<gene>
    <name evidence="5 11" type="primary">ahcY</name>
    <name evidence="11" type="ORF">POI8812_00857</name>
</gene>
<evidence type="ECO:0000256" key="5">
    <source>
        <dbReference type="HAMAP-Rule" id="MF_00563"/>
    </source>
</evidence>
<comment type="similarity">
    <text evidence="1 5 9">Belongs to the adenosylhomocysteinase family.</text>
</comment>
<feature type="binding site" evidence="5 6">
    <location>
        <position position="55"/>
    </location>
    <ligand>
        <name>substrate</name>
    </ligand>
</feature>
<name>A0A2R8A8J8_9RHOB</name>
<dbReference type="Proteomes" id="UP000244932">
    <property type="component" value="Unassembled WGS sequence"/>
</dbReference>
<dbReference type="Gene3D" id="3.40.50.1480">
    <property type="entry name" value="Adenosylhomocysteinase-like"/>
    <property type="match status" value="1"/>
</dbReference>
<dbReference type="OrthoDB" id="9802717at2"/>
<evidence type="ECO:0000256" key="9">
    <source>
        <dbReference type="RuleBase" id="RU004166"/>
    </source>
</evidence>
<dbReference type="Gene3D" id="3.40.50.720">
    <property type="entry name" value="NAD(P)-binding Rossmann-like Domain"/>
    <property type="match status" value="1"/>
</dbReference>
<feature type="domain" description="S-adenosyl-L-homocysteine hydrolase NAD binding" evidence="10">
    <location>
        <begin position="227"/>
        <end position="386"/>
    </location>
</feature>
<dbReference type="PROSITE" id="PS00739">
    <property type="entry name" value="ADOHCYASE_2"/>
    <property type="match status" value="1"/>
</dbReference>
<dbReference type="InterPro" id="IPR015878">
    <property type="entry name" value="Ado_hCys_hydrolase_NAD-bd"/>
</dbReference>
<dbReference type="GO" id="GO:0004013">
    <property type="term" value="F:adenosylhomocysteinase activity"/>
    <property type="evidence" value="ECO:0007669"/>
    <property type="project" value="UniProtKB-UniRule"/>
</dbReference>
<keyword evidence="2 5" id="KW-0554">One-carbon metabolism</keyword>
<accession>A0A2R8A8J8</accession>
<evidence type="ECO:0000313" key="11">
    <source>
        <dbReference type="EMBL" id="SPF28556.1"/>
    </source>
</evidence>
<keyword evidence="5" id="KW-0963">Cytoplasm</keyword>
<reference evidence="11 12" key="1">
    <citation type="submission" date="2018-03" db="EMBL/GenBank/DDBJ databases">
        <authorList>
            <person name="Keele B.F."/>
        </authorList>
    </citation>
    <scope>NUCLEOTIDE SEQUENCE [LARGE SCALE GENOMIC DNA]</scope>
    <source>
        <strain evidence="11 12">CeCT 8812</strain>
    </source>
</reference>
<feature type="binding site" evidence="7">
    <location>
        <position position="387"/>
    </location>
    <ligand>
        <name>NAD(+)</name>
        <dbReference type="ChEBI" id="CHEBI:57540"/>
    </ligand>
</feature>
<dbReference type="UniPathway" id="UPA00314">
    <property type="reaction ID" value="UER00076"/>
</dbReference>
<evidence type="ECO:0000256" key="7">
    <source>
        <dbReference type="PIRSR" id="PIRSR001109-2"/>
    </source>
</evidence>
<feature type="binding site" evidence="5">
    <location>
        <begin position="256"/>
        <end position="261"/>
    </location>
    <ligand>
        <name>NAD(+)</name>
        <dbReference type="ChEBI" id="CHEBI:57540"/>
    </ligand>
</feature>
<evidence type="ECO:0000256" key="4">
    <source>
        <dbReference type="ARBA" id="ARBA00023027"/>
    </source>
</evidence>
<comment type="pathway">
    <text evidence="5 8">Amino-acid biosynthesis; L-homocysteine biosynthesis; L-homocysteine from S-adenosyl-L-homocysteine: step 1/1.</text>
</comment>
<dbReference type="AlphaFoldDB" id="A0A2R8A8J8"/>
<dbReference type="InterPro" id="IPR020082">
    <property type="entry name" value="S-Ado-L-homoCys_hydrolase_CS"/>
</dbReference>
<feature type="binding site" evidence="5">
    <location>
        <position position="314"/>
    </location>
    <ligand>
        <name>NAD(+)</name>
        <dbReference type="ChEBI" id="CHEBI:57540"/>
    </ligand>
</feature>
<feature type="binding site" evidence="5 7">
    <location>
        <position position="380"/>
    </location>
    <ligand>
        <name>NAD(+)</name>
        <dbReference type="ChEBI" id="CHEBI:57540"/>
    </ligand>
</feature>
<dbReference type="NCBIfam" id="NF004005">
    <property type="entry name" value="PRK05476.2-3"/>
    <property type="match status" value="1"/>
</dbReference>
<dbReference type="InterPro" id="IPR036291">
    <property type="entry name" value="NAD(P)-bd_dom_sf"/>
</dbReference>
<keyword evidence="3 5" id="KW-0378">Hydrolase</keyword>
<comment type="cofactor">
    <cofactor evidence="5 7 8">
        <name>NAD(+)</name>
        <dbReference type="ChEBI" id="CHEBI:57540"/>
    </cofactor>
    <text evidence="5 7 8">Binds 1 NAD(+) per subunit.</text>
</comment>
<feature type="binding site" evidence="5 6">
    <location>
        <position position="226"/>
    </location>
    <ligand>
        <name>substrate</name>
    </ligand>
</feature>
<evidence type="ECO:0000313" key="12">
    <source>
        <dbReference type="Proteomes" id="UP000244932"/>
    </source>
</evidence>
<dbReference type="CDD" id="cd00401">
    <property type="entry name" value="SAHH"/>
    <property type="match status" value="1"/>
</dbReference>
<dbReference type="NCBIfam" id="TIGR00936">
    <property type="entry name" value="ahcY"/>
    <property type="match status" value="1"/>
</dbReference>
<keyword evidence="4 5" id="KW-0520">NAD</keyword>
<dbReference type="GO" id="GO:0033353">
    <property type="term" value="P:S-adenosylmethionine cycle"/>
    <property type="evidence" value="ECO:0007669"/>
    <property type="project" value="TreeGrafter"/>
</dbReference>
<evidence type="ECO:0000256" key="8">
    <source>
        <dbReference type="RuleBase" id="RU000548"/>
    </source>
</evidence>
<protein>
    <recommendedName>
        <fullName evidence="5">Adenosylhomocysteinase</fullName>
        <ecNumber evidence="5">3.13.2.1</ecNumber>
    </recommendedName>
    <alternativeName>
        <fullName evidence="5">S-adenosyl-L-homocysteine hydrolase</fullName>
        <shortName evidence="5">AdoHcyase</shortName>
    </alternativeName>
</protein>
<evidence type="ECO:0000259" key="10">
    <source>
        <dbReference type="SMART" id="SM00997"/>
    </source>
</evidence>
<dbReference type="SMART" id="SM00997">
    <property type="entry name" value="AdoHcyase_NAD"/>
    <property type="match status" value="1"/>
</dbReference>
<feature type="binding site" evidence="5 7">
    <location>
        <begin position="193"/>
        <end position="195"/>
    </location>
    <ligand>
        <name>NAD(+)</name>
        <dbReference type="ChEBI" id="CHEBI:57540"/>
    </ligand>
</feature>